<accession>A0A387BVJ0</accession>
<gene>
    <name evidence="1" type="ORF">D7I44_17530</name>
</gene>
<dbReference type="RefSeq" id="WP_120790664.1">
    <property type="nucleotide sequence ID" value="NZ_CP032624.1"/>
</dbReference>
<reference evidence="1 2" key="1">
    <citation type="submission" date="2018-09" db="EMBL/GenBank/DDBJ databases">
        <title>Genome sequencing of strain 2DFW10M-5.</title>
        <authorList>
            <person name="Heo J."/>
            <person name="Kim S.-J."/>
            <person name="Kwon S.-W."/>
        </authorList>
    </citation>
    <scope>NUCLEOTIDE SEQUENCE [LARGE SCALE GENOMIC DNA]</scope>
    <source>
        <strain evidence="1 2">2DFW10M-5</strain>
    </source>
</reference>
<protein>
    <submittedName>
        <fullName evidence="1">Uncharacterized protein</fullName>
    </submittedName>
</protein>
<organism evidence="1 2">
    <name type="scientific">Gryllotalpicola protaetiae</name>
    <dbReference type="NCBI Taxonomy" id="2419771"/>
    <lineage>
        <taxon>Bacteria</taxon>
        <taxon>Bacillati</taxon>
        <taxon>Actinomycetota</taxon>
        <taxon>Actinomycetes</taxon>
        <taxon>Micrococcales</taxon>
        <taxon>Microbacteriaceae</taxon>
        <taxon>Gryllotalpicola</taxon>
    </lineage>
</organism>
<dbReference type="AlphaFoldDB" id="A0A387BVJ0"/>
<name>A0A387BVJ0_9MICO</name>
<sequence>MTAISVRAAHTSPFDRLLVRLGLALVHLGRARATRYERMLRRERALLAAERRRAGYERELLEVIGPRR</sequence>
<proteinExistence type="predicted"/>
<dbReference type="Proteomes" id="UP000275069">
    <property type="component" value="Chromosome"/>
</dbReference>
<dbReference type="EMBL" id="CP032624">
    <property type="protein sequence ID" value="AYG05136.1"/>
    <property type="molecule type" value="Genomic_DNA"/>
</dbReference>
<evidence type="ECO:0000313" key="1">
    <source>
        <dbReference type="EMBL" id="AYG05136.1"/>
    </source>
</evidence>
<keyword evidence="2" id="KW-1185">Reference proteome</keyword>
<dbReference type="KEGG" id="gry:D7I44_17530"/>
<evidence type="ECO:0000313" key="2">
    <source>
        <dbReference type="Proteomes" id="UP000275069"/>
    </source>
</evidence>